<accession>A0A165IUM7</accession>
<dbReference type="OrthoDB" id="5946233at2759"/>
<evidence type="ECO:0000259" key="2">
    <source>
        <dbReference type="Pfam" id="PF24764"/>
    </source>
</evidence>
<evidence type="ECO:0000313" key="3">
    <source>
        <dbReference type="EMBL" id="KZT61001.1"/>
    </source>
</evidence>
<keyword evidence="4" id="KW-1185">Reference proteome</keyword>
<dbReference type="Pfam" id="PF24764">
    <property type="entry name" value="rva_4"/>
    <property type="match status" value="1"/>
</dbReference>
<evidence type="ECO:0000256" key="1">
    <source>
        <dbReference type="SAM" id="MobiDB-lite"/>
    </source>
</evidence>
<feature type="domain" description="Integrase core" evidence="2">
    <location>
        <begin position="132"/>
        <end position="306"/>
    </location>
</feature>
<name>A0A165IUM7_9BASI</name>
<dbReference type="PANTHER" id="PTHR46177">
    <property type="entry name" value="INTEGRASE CATALYTIC DOMAIN-CONTAINING PROTEIN"/>
    <property type="match status" value="1"/>
</dbReference>
<dbReference type="EMBL" id="KV423926">
    <property type="protein sequence ID" value="KZT61001.1"/>
    <property type="molecule type" value="Genomic_DNA"/>
</dbReference>
<dbReference type="InterPro" id="IPR058913">
    <property type="entry name" value="Integrase_dom_put"/>
</dbReference>
<dbReference type="InParanoid" id="A0A165IUM7"/>
<dbReference type="STRING" id="1353952.A0A165IUM7"/>
<gene>
    <name evidence="3" type="ORF">CALCODRAFT_428374</name>
</gene>
<organism evidence="3 4">
    <name type="scientific">Calocera cornea HHB12733</name>
    <dbReference type="NCBI Taxonomy" id="1353952"/>
    <lineage>
        <taxon>Eukaryota</taxon>
        <taxon>Fungi</taxon>
        <taxon>Dikarya</taxon>
        <taxon>Basidiomycota</taxon>
        <taxon>Agaricomycotina</taxon>
        <taxon>Dacrymycetes</taxon>
        <taxon>Dacrymycetales</taxon>
        <taxon>Dacrymycetaceae</taxon>
        <taxon>Calocera</taxon>
    </lineage>
</organism>
<sequence>PDHVLRPLVEKYYKYGYGDKNMLAAIKKDVDLQLHQWTTKTLQRRRKQWGYLSTRQQGHNLETVAPFIEMLREHSANQLGAKSMRDHLRDASIMVSRHLVQAYQQQVDPVGNKRRLARRLKKAVHWSAGAHERWSMDQHDKWRRFGLFLHVGIENFSNAVLWLKVWWTNSNPRLITRYYLEAASQIGGIPMLTQSDPGTENHGVANAQTTLRRQLDPSLVGTLQHQWMRGHTNIKPEIFWSKLRQQWSEGWERMFEDGLMEGWYDPSEPMELMLFRWLAVPMIQADLDRFARIHSASRPRQDHHKAMPAELPLELLGRPEEYGPYRNYQVRILVTYHLEQLSAVGEIYAPPGHEVFQLVPDLFNQHAVQLYGLLGEPQVNRGSFWGVYLMMLEGLQTISGRELPEIFEVAQERALREAMVKHKYVEVLPGEAHRGPGMVGPGLREVISSQDGQRPGNPGAHSDTFSEDGNEDELPVVALTQHT</sequence>
<dbReference type="PANTHER" id="PTHR46177:SF1">
    <property type="entry name" value="INTEGRASE CATALYTIC DOMAIN-CONTAINING PROTEIN"/>
    <property type="match status" value="1"/>
</dbReference>
<evidence type="ECO:0000313" key="4">
    <source>
        <dbReference type="Proteomes" id="UP000076842"/>
    </source>
</evidence>
<protein>
    <recommendedName>
        <fullName evidence="2">Integrase core domain-containing protein</fullName>
    </recommendedName>
</protein>
<feature type="compositionally biased region" description="Acidic residues" evidence="1">
    <location>
        <begin position="465"/>
        <end position="474"/>
    </location>
</feature>
<feature type="region of interest" description="Disordered" evidence="1">
    <location>
        <begin position="439"/>
        <end position="483"/>
    </location>
</feature>
<feature type="non-terminal residue" evidence="3">
    <location>
        <position position="1"/>
    </location>
</feature>
<dbReference type="AlphaFoldDB" id="A0A165IUM7"/>
<dbReference type="Proteomes" id="UP000076842">
    <property type="component" value="Unassembled WGS sequence"/>
</dbReference>
<proteinExistence type="predicted"/>
<reference evidence="3 4" key="1">
    <citation type="journal article" date="2016" name="Mol. Biol. Evol.">
        <title>Comparative Genomics of Early-Diverging Mushroom-Forming Fungi Provides Insights into the Origins of Lignocellulose Decay Capabilities.</title>
        <authorList>
            <person name="Nagy L.G."/>
            <person name="Riley R."/>
            <person name="Tritt A."/>
            <person name="Adam C."/>
            <person name="Daum C."/>
            <person name="Floudas D."/>
            <person name="Sun H."/>
            <person name="Yadav J.S."/>
            <person name="Pangilinan J."/>
            <person name="Larsson K.H."/>
            <person name="Matsuura K."/>
            <person name="Barry K."/>
            <person name="Labutti K."/>
            <person name="Kuo R."/>
            <person name="Ohm R.A."/>
            <person name="Bhattacharya S.S."/>
            <person name="Shirouzu T."/>
            <person name="Yoshinaga Y."/>
            <person name="Martin F.M."/>
            <person name="Grigoriev I.V."/>
            <person name="Hibbett D.S."/>
        </authorList>
    </citation>
    <scope>NUCLEOTIDE SEQUENCE [LARGE SCALE GENOMIC DNA]</scope>
    <source>
        <strain evidence="3 4">HHB12733</strain>
    </source>
</reference>